<proteinExistence type="predicted"/>
<protein>
    <submittedName>
        <fullName evidence="1">Uncharacterized protein</fullName>
    </submittedName>
</protein>
<sequence>AKSGNDNTLNVDHNTKRVWFKGLEANTGEDVAMDLSSAPAISWKDKVLARGFFDSVCEEDFGFIKGDITRSTVNGTPMIDFFERIQHILLRDMATTMMVKLLGQNLAYTILHNRIYSL</sequence>
<comment type="caution">
    <text evidence="1">The sequence shown here is derived from an EMBL/GenBank/DDBJ whole genome shotgun (WGS) entry which is preliminary data.</text>
</comment>
<dbReference type="EMBL" id="JABEZZ010000008">
    <property type="protein sequence ID" value="MBA0592093.1"/>
    <property type="molecule type" value="Genomic_DNA"/>
</dbReference>
<dbReference type="Proteomes" id="UP000593578">
    <property type="component" value="Unassembled WGS sequence"/>
</dbReference>
<organism evidence="1 2">
    <name type="scientific">Gossypium raimondii</name>
    <name type="common">Peruvian cotton</name>
    <name type="synonym">Gossypium klotzschianum subsp. raimondii</name>
    <dbReference type="NCBI Taxonomy" id="29730"/>
    <lineage>
        <taxon>Eukaryota</taxon>
        <taxon>Viridiplantae</taxon>
        <taxon>Streptophyta</taxon>
        <taxon>Embryophyta</taxon>
        <taxon>Tracheophyta</taxon>
        <taxon>Spermatophyta</taxon>
        <taxon>Magnoliopsida</taxon>
        <taxon>eudicotyledons</taxon>
        <taxon>Gunneridae</taxon>
        <taxon>Pentapetalae</taxon>
        <taxon>rosids</taxon>
        <taxon>malvids</taxon>
        <taxon>Malvales</taxon>
        <taxon>Malvaceae</taxon>
        <taxon>Malvoideae</taxon>
        <taxon>Gossypium</taxon>
    </lineage>
</organism>
<evidence type="ECO:0000313" key="1">
    <source>
        <dbReference type="EMBL" id="MBA0592093.1"/>
    </source>
</evidence>
<reference evidence="1 2" key="1">
    <citation type="journal article" date="2019" name="Genome Biol. Evol.">
        <title>Insights into the evolution of the New World diploid cottons (Gossypium, subgenus Houzingenia) based on genome sequencing.</title>
        <authorList>
            <person name="Grover C.E."/>
            <person name="Arick M.A. 2nd"/>
            <person name="Thrash A."/>
            <person name="Conover J.L."/>
            <person name="Sanders W.S."/>
            <person name="Peterson D.G."/>
            <person name="Frelichowski J.E."/>
            <person name="Scheffler J.A."/>
            <person name="Scheffler B.E."/>
            <person name="Wendel J.F."/>
        </authorList>
    </citation>
    <scope>NUCLEOTIDE SEQUENCE [LARGE SCALE GENOMIC DNA]</scope>
    <source>
        <strain evidence="1">8</strain>
        <tissue evidence="1">Leaf</tissue>
    </source>
</reference>
<dbReference type="AlphaFoldDB" id="A0A7J8PSM9"/>
<feature type="non-terminal residue" evidence="1">
    <location>
        <position position="1"/>
    </location>
</feature>
<name>A0A7J8PSM9_GOSRA</name>
<gene>
    <name evidence="1" type="ORF">Gorai_009080</name>
</gene>
<evidence type="ECO:0000313" key="2">
    <source>
        <dbReference type="Proteomes" id="UP000593578"/>
    </source>
</evidence>
<accession>A0A7J8PSM9</accession>